<reference evidence="12 13" key="1">
    <citation type="submission" date="2022-06" db="EMBL/GenBank/DDBJ databases">
        <title>Isolation of gut microbiota from human fecal samples.</title>
        <authorList>
            <person name="Pamer E.G."/>
            <person name="Barat B."/>
            <person name="Waligurski E."/>
            <person name="Medina S."/>
            <person name="Paddock L."/>
            <person name="Mostad J."/>
        </authorList>
    </citation>
    <scope>NUCLEOTIDE SEQUENCE [LARGE SCALE GENOMIC DNA]</scope>
    <source>
        <strain evidence="12 13">DFI.7.95</strain>
    </source>
</reference>
<evidence type="ECO:0000256" key="4">
    <source>
        <dbReference type="ARBA" id="ARBA00022642"/>
    </source>
</evidence>
<name>A0ABT1S9Q7_9FIRM</name>
<sequence>MKEIINDFFNKEIDKGYLVKYKETLLKYISNEKFQNQLDFKFEDRNFSVFSLLDLFLDYFNEYNSDTQENWLKSIFNWVINKSFPHKGIKDFNSNLTSLYEFFVRSMNYFIVELKLFDNNFIEKYPISFLTGEEELNKNISKEYFTFKNIFNNCYINELMHLDMVITGHNTLDHVIGVNHLSMYIARQLYAIGLPVDLGVVAGASLGHDIGKYGVLDEDSKRVPYLHYYYTEEWFKRFKMDKIGHIATNHSTWDLELETLPIESLILIYSDFRVKNKVENNIYNMHIFSLEESFDVILQKLDNVDEDKENRYKKVYEKLKDFEDYIISWGIDTTLDSSLVEPSKKPFELMDKQEIISNIKYMSIEHNINLMSRLTDSISFNTIIEMARGENNWRKLRLYLQIFKEYSTYLTQSQKITTLHFLSDLLLHTGDDIRKEAAELIGKLIGLFDEEYRKELPKSIKFNARSKLSEDLLDEFLNNLLFPDHKIADSQREWLYNLKNTIKSLFEESHKSNHRKYFDILAKYYDNYANLSTIGQFYLSQTIDYIPIPSLDEKRLLKLFTYTLQQLDSDNMEIRLTTLDSISQMLINTDNVIFIASIRNWLIANLNKSPILGENYLKYIIGKKINISPNYQIILNKNYSENETSEIFLQNLKTATEWVKKKINIDMLYDQVVKSPSAKGLHTAMHLCNILKVSAIERVRNYSGITLLNIFHLLSLEERNDVAIELLRALEMESYQFAKFIPLYLGQLLLYLPPKELDEIIDDFEDKIKISSISVVFLLLNTIAICIENYKSYITKFEEESQIHNHRIDRLLGLFSIAMASYNNDIKNESLRVLSSTLFKSNILSLDEKYNIFNKIGKKILTLLDDNREDDFLFYNNAASLNHIYRFISDYEFFHGSLEPVDDQNIAFFPGSFDPFSLGHKEIAIEIRDQGFQVYLAVDEFSWSKRTEPHNFRRNIVNMSIANEKDIYLFPKNIPMNISNPRDLDSLRNLFPNKEIYIVVGSDVLINAAAYKKESIILDFPHIIFDRKSSISKDDDEKSLEKSIKNIRSKVIRLSLPPRYEDISSTQIRQNIDLNRDISKFIDPLAESYIYNYGLYLREPQYKTLIQSKIIEIETIRNLNQNILEEIKEQFGDAIDINHFNSLRKKLNYRILLVRDSVTNNLLGFSSFYWVRQNMLYDEFHDSNITDYIRKNAKGRIILISGICVQNDDEYLVEIVLNETLSLAITRDYNYALYNNSLLKNKNSEVERQLLLQGFLMTDFVYNENSLFIVDMNNPMTLNLDLENMLKPPYSTDIKILETIRNTRNKLKEALSALYPGELLLTYNRDMTYSKLIQKICDANEVSIIPSPIKEFGPNMCVPFGSILNSSIIPNTVTKTMHTEKIFEPDIVNFTVGSSPYYLSLEEQAKVLKSFNKPVILVDDLLSKGYRINVIEPILRNAGVEIRKIIVGILSGKGKEIGEIKGIELDYAYFIPNLKLWFNESSQYPYIGGDMVGDSILESFSIPSINMILPYVSPRFIKNTKNDAIYNLSEICLENSLSIFKAIEEVYQSVNEKNLSIKGLGEVLVSPRHPDINKNMDLNKNIKPSTYIEIDLQYLRRLENIIRR</sequence>
<comment type="caution">
    <text evidence="12">The sequence shown here is derived from an EMBL/GenBank/DDBJ whole genome shotgun (WGS) entry which is preliminary data.</text>
</comment>
<dbReference type="PANTHER" id="PTHR39321:SF3">
    <property type="entry name" value="PHOSPHOPANTETHEINE ADENYLYLTRANSFERASE"/>
    <property type="match status" value="1"/>
</dbReference>
<dbReference type="PANTHER" id="PTHR39321">
    <property type="entry name" value="NICOTINATE-NUCLEOTIDE ADENYLYLTRANSFERASE-RELATED"/>
    <property type="match status" value="1"/>
</dbReference>
<accession>A0ABT1S9Q7</accession>
<evidence type="ECO:0000256" key="10">
    <source>
        <dbReference type="ARBA" id="ARBA00048721"/>
    </source>
</evidence>
<keyword evidence="6" id="KW-0548">Nucleotidyltransferase</keyword>
<evidence type="ECO:0000256" key="2">
    <source>
        <dbReference type="ARBA" id="ARBA00005019"/>
    </source>
</evidence>
<dbReference type="RefSeq" id="WP_256310900.1">
    <property type="nucleotide sequence ID" value="NZ_JANGAC010000004.1"/>
</dbReference>
<proteinExistence type="predicted"/>
<evidence type="ECO:0000256" key="9">
    <source>
        <dbReference type="ARBA" id="ARBA00023027"/>
    </source>
</evidence>
<evidence type="ECO:0000259" key="11">
    <source>
        <dbReference type="Pfam" id="PF01467"/>
    </source>
</evidence>
<dbReference type="InterPro" id="IPR014729">
    <property type="entry name" value="Rossmann-like_a/b/a_fold"/>
</dbReference>
<dbReference type="Pfam" id="PF01467">
    <property type="entry name" value="CTP_transf_like"/>
    <property type="match status" value="1"/>
</dbReference>
<dbReference type="Proteomes" id="UP001524478">
    <property type="component" value="Unassembled WGS sequence"/>
</dbReference>
<comment type="pathway">
    <text evidence="2">Cofactor biosynthesis; NAD(+) biosynthesis; deamido-NAD(+) from nicotinate D-ribonucleotide: step 1/1.</text>
</comment>
<evidence type="ECO:0000256" key="6">
    <source>
        <dbReference type="ARBA" id="ARBA00022695"/>
    </source>
</evidence>
<dbReference type="Gene3D" id="3.40.50.620">
    <property type="entry name" value="HUPs"/>
    <property type="match status" value="1"/>
</dbReference>
<keyword evidence="7" id="KW-0547">Nucleotide-binding</keyword>
<dbReference type="InterPro" id="IPR005248">
    <property type="entry name" value="NadD/NMNAT"/>
</dbReference>
<dbReference type="EC" id="2.7.7.18" evidence="3"/>
<evidence type="ECO:0000256" key="7">
    <source>
        <dbReference type="ARBA" id="ARBA00022741"/>
    </source>
</evidence>
<dbReference type="InterPro" id="IPR004821">
    <property type="entry name" value="Cyt_trans-like"/>
</dbReference>
<gene>
    <name evidence="12" type="ORF">NE686_06580</name>
</gene>
<dbReference type="InterPro" id="IPR003607">
    <property type="entry name" value="HD/PDEase_dom"/>
</dbReference>
<dbReference type="SUPFAM" id="SSF109604">
    <property type="entry name" value="HD-domain/PDEase-like"/>
    <property type="match status" value="1"/>
</dbReference>
<comment type="function">
    <text evidence="1">Catalyzes the reversible adenylation of nicotinate mononucleotide (NaMN) to nicotinic acid adenine dinucleotide (NaAD).</text>
</comment>
<keyword evidence="9" id="KW-0520">NAD</keyword>
<evidence type="ECO:0000256" key="5">
    <source>
        <dbReference type="ARBA" id="ARBA00022679"/>
    </source>
</evidence>
<evidence type="ECO:0000313" key="13">
    <source>
        <dbReference type="Proteomes" id="UP001524478"/>
    </source>
</evidence>
<evidence type="ECO:0000313" key="12">
    <source>
        <dbReference type="EMBL" id="MCQ4922742.1"/>
    </source>
</evidence>
<keyword evidence="8" id="KW-0067">ATP-binding</keyword>
<evidence type="ECO:0000256" key="3">
    <source>
        <dbReference type="ARBA" id="ARBA00012389"/>
    </source>
</evidence>
<dbReference type="CDD" id="cd00077">
    <property type="entry name" value="HDc"/>
    <property type="match status" value="1"/>
</dbReference>
<evidence type="ECO:0000256" key="1">
    <source>
        <dbReference type="ARBA" id="ARBA00002324"/>
    </source>
</evidence>
<protein>
    <recommendedName>
        <fullName evidence="3">nicotinate-nucleotide adenylyltransferase</fullName>
        <ecNumber evidence="3">2.7.7.18</ecNumber>
    </recommendedName>
</protein>
<evidence type="ECO:0000256" key="8">
    <source>
        <dbReference type="ARBA" id="ARBA00022840"/>
    </source>
</evidence>
<keyword evidence="5" id="KW-0808">Transferase</keyword>
<keyword evidence="4" id="KW-0662">Pyridine nucleotide biosynthesis</keyword>
<keyword evidence="13" id="KW-1185">Reference proteome</keyword>
<comment type="catalytic activity">
    <reaction evidence="10">
        <text>nicotinate beta-D-ribonucleotide + ATP + H(+) = deamido-NAD(+) + diphosphate</text>
        <dbReference type="Rhea" id="RHEA:22860"/>
        <dbReference type="ChEBI" id="CHEBI:15378"/>
        <dbReference type="ChEBI" id="CHEBI:30616"/>
        <dbReference type="ChEBI" id="CHEBI:33019"/>
        <dbReference type="ChEBI" id="CHEBI:57502"/>
        <dbReference type="ChEBI" id="CHEBI:58437"/>
        <dbReference type="EC" id="2.7.7.18"/>
    </reaction>
</comment>
<organism evidence="12 13">
    <name type="scientific">Tissierella carlieri</name>
    <dbReference type="NCBI Taxonomy" id="689904"/>
    <lineage>
        <taxon>Bacteria</taxon>
        <taxon>Bacillati</taxon>
        <taxon>Bacillota</taxon>
        <taxon>Tissierellia</taxon>
        <taxon>Tissierellales</taxon>
        <taxon>Tissierellaceae</taxon>
        <taxon>Tissierella</taxon>
    </lineage>
</organism>
<dbReference type="SUPFAM" id="SSF52374">
    <property type="entry name" value="Nucleotidylyl transferase"/>
    <property type="match status" value="1"/>
</dbReference>
<dbReference type="EMBL" id="JANGAC010000004">
    <property type="protein sequence ID" value="MCQ4922742.1"/>
    <property type="molecule type" value="Genomic_DNA"/>
</dbReference>
<feature type="domain" description="Cytidyltransferase-like" evidence="11">
    <location>
        <begin position="908"/>
        <end position="1070"/>
    </location>
</feature>